<organism evidence="1">
    <name type="scientific">Streptomyces sp. SID7499</name>
    <dbReference type="NCBI Taxonomy" id="2706086"/>
    <lineage>
        <taxon>Bacteria</taxon>
        <taxon>Bacillati</taxon>
        <taxon>Actinomycetota</taxon>
        <taxon>Actinomycetes</taxon>
        <taxon>Kitasatosporales</taxon>
        <taxon>Streptomycetaceae</taxon>
        <taxon>Streptomyces</taxon>
    </lineage>
</organism>
<reference evidence="1" key="1">
    <citation type="submission" date="2020-01" db="EMBL/GenBank/DDBJ databases">
        <title>Insect and environment-associated Actinomycetes.</title>
        <authorList>
            <person name="Currrie C."/>
            <person name="Chevrette M."/>
            <person name="Carlson C."/>
            <person name="Stubbendieck R."/>
            <person name="Wendt-Pienkowski E."/>
        </authorList>
    </citation>
    <scope>NUCLEOTIDE SEQUENCE</scope>
    <source>
        <strain evidence="1">SID7499</strain>
    </source>
</reference>
<dbReference type="EMBL" id="JAAGMN010001211">
    <property type="protein sequence ID" value="NEE07118.1"/>
    <property type="molecule type" value="Genomic_DNA"/>
</dbReference>
<dbReference type="PANTHER" id="PTHR30389:SF0">
    <property type="entry name" value="FUMARATE HYDRATASE CLASS I, AEROBIC"/>
    <property type="match status" value="1"/>
</dbReference>
<evidence type="ECO:0000313" key="1">
    <source>
        <dbReference type="EMBL" id="NEE07118.1"/>
    </source>
</evidence>
<comment type="caution">
    <text evidence="1">The sequence shown here is derived from an EMBL/GenBank/DDBJ whole genome shotgun (WGS) entry which is preliminary data.</text>
</comment>
<dbReference type="PANTHER" id="PTHR30389">
    <property type="entry name" value="FUMARATE HYDRATASE-RELATED"/>
    <property type="match status" value="1"/>
</dbReference>
<dbReference type="AlphaFoldDB" id="A0A6G3WNN4"/>
<proteinExistence type="predicted"/>
<feature type="non-terminal residue" evidence="1">
    <location>
        <position position="90"/>
    </location>
</feature>
<sequence length="90" mass="10018">MAEFAYSDLLPLGEDTTPYRLVTAEGVSTFEADGRTFLKVDPEALRTLAAEAMHDISHYLRPAHLAQLRRIVDDPEASSNDKFVALDLLK</sequence>
<protein>
    <submittedName>
        <fullName evidence="1">Fumarate hydratase</fullName>
    </submittedName>
</protein>
<name>A0A6G3WNN4_9ACTN</name>
<accession>A0A6G3WNN4</accession>
<dbReference type="InterPro" id="IPR051208">
    <property type="entry name" value="Class-I_Fumarase/Tartrate_DH"/>
</dbReference>
<gene>
    <name evidence="1" type="ORF">G3M58_11755</name>
</gene>